<accession>A0A642UWF2</accession>
<protein>
    <recommendedName>
        <fullName evidence="5">Amidase domain-containing protein</fullName>
    </recommendedName>
</protein>
<dbReference type="PANTHER" id="PTHR46072">
    <property type="entry name" value="AMIDASE-RELATED-RELATED"/>
    <property type="match status" value="1"/>
</dbReference>
<reference evidence="6" key="1">
    <citation type="journal article" date="2019" name="G3 (Bethesda)">
        <title>Genome Assemblies of Two Rare Opportunistic Yeast Pathogens: Diutina rugosa (syn. Candida rugosa) and Trichomonascus ciferrii (syn. Candida ciferrii).</title>
        <authorList>
            <person name="Mixao V."/>
            <person name="Saus E."/>
            <person name="Hansen A.P."/>
            <person name="Lass-Florl C."/>
            <person name="Gabaldon T."/>
        </authorList>
    </citation>
    <scope>NUCLEOTIDE SEQUENCE</scope>
    <source>
        <strain evidence="6">CBS 4856</strain>
    </source>
</reference>
<evidence type="ECO:0000256" key="1">
    <source>
        <dbReference type="ARBA" id="ARBA00009199"/>
    </source>
</evidence>
<proteinExistence type="inferred from homology"/>
<feature type="active site" description="Charge relay system" evidence="3">
    <location>
        <position position="208"/>
    </location>
</feature>
<dbReference type="GO" id="GO:0016787">
    <property type="term" value="F:hydrolase activity"/>
    <property type="evidence" value="ECO:0007669"/>
    <property type="project" value="UniProtKB-KW"/>
</dbReference>
<dbReference type="EMBL" id="SWFS01000390">
    <property type="protein sequence ID" value="KAA8906842.1"/>
    <property type="molecule type" value="Genomic_DNA"/>
</dbReference>
<evidence type="ECO:0000313" key="6">
    <source>
        <dbReference type="EMBL" id="KAA8906842.1"/>
    </source>
</evidence>
<comment type="similarity">
    <text evidence="1">Belongs to the amidase family.</text>
</comment>
<dbReference type="Gene3D" id="3.90.1300.10">
    <property type="entry name" value="Amidase signature (AS) domain"/>
    <property type="match status" value="1"/>
</dbReference>
<evidence type="ECO:0000256" key="3">
    <source>
        <dbReference type="PIRSR" id="PIRSR001221-1"/>
    </source>
</evidence>
<feature type="domain" description="Amidase" evidence="5">
    <location>
        <begin position="77"/>
        <end position="525"/>
    </location>
</feature>
<dbReference type="VEuPathDB" id="FungiDB:TRICI_005081"/>
<evidence type="ECO:0000259" key="5">
    <source>
        <dbReference type="Pfam" id="PF01425"/>
    </source>
</evidence>
<organism evidence="6 7">
    <name type="scientific">Trichomonascus ciferrii</name>
    <dbReference type="NCBI Taxonomy" id="44093"/>
    <lineage>
        <taxon>Eukaryota</taxon>
        <taxon>Fungi</taxon>
        <taxon>Dikarya</taxon>
        <taxon>Ascomycota</taxon>
        <taxon>Saccharomycotina</taxon>
        <taxon>Dipodascomycetes</taxon>
        <taxon>Dipodascales</taxon>
        <taxon>Trichomonascaceae</taxon>
        <taxon>Trichomonascus</taxon>
        <taxon>Trichomonascus ciferrii complex</taxon>
    </lineage>
</organism>
<dbReference type="InterPro" id="IPR023631">
    <property type="entry name" value="Amidase_dom"/>
</dbReference>
<dbReference type="AlphaFoldDB" id="A0A642UWF2"/>
<keyword evidence="7" id="KW-1185">Reference proteome</keyword>
<dbReference type="PIRSF" id="PIRSF001221">
    <property type="entry name" value="Amidase_fungi"/>
    <property type="match status" value="1"/>
</dbReference>
<dbReference type="InterPro" id="IPR036928">
    <property type="entry name" value="AS_sf"/>
</dbReference>
<dbReference type="SUPFAM" id="SSF75304">
    <property type="entry name" value="Amidase signature (AS) enzymes"/>
    <property type="match status" value="1"/>
</dbReference>
<feature type="active site" description="Charge relay system" evidence="3">
    <location>
        <position position="133"/>
    </location>
</feature>
<feature type="binding site" evidence="4">
    <location>
        <begin position="229"/>
        <end position="232"/>
    </location>
    <ligand>
        <name>substrate</name>
    </ligand>
</feature>
<evidence type="ECO:0000313" key="7">
    <source>
        <dbReference type="Proteomes" id="UP000761534"/>
    </source>
</evidence>
<gene>
    <name evidence="6" type="ORF">TRICI_005081</name>
</gene>
<feature type="active site" description="Acyl-ester intermediate" evidence="3">
    <location>
        <position position="232"/>
    </location>
</feature>
<dbReference type="PANTHER" id="PTHR46072:SF11">
    <property type="entry name" value="AMIDASE-RELATED"/>
    <property type="match status" value="1"/>
</dbReference>
<dbReference type="Pfam" id="PF01425">
    <property type="entry name" value="Amidase"/>
    <property type="match status" value="1"/>
</dbReference>
<evidence type="ECO:0000256" key="4">
    <source>
        <dbReference type="PIRSR" id="PIRSR001221-2"/>
    </source>
</evidence>
<feature type="binding site" evidence="4">
    <location>
        <position position="182"/>
    </location>
    <ligand>
        <name>substrate</name>
    </ligand>
</feature>
<dbReference type="Proteomes" id="UP000761534">
    <property type="component" value="Unassembled WGS sequence"/>
</dbReference>
<name>A0A642UWF2_9ASCO</name>
<comment type="caution">
    <text evidence="6">The sequence shown here is derived from an EMBL/GenBank/DDBJ whole genome shotgun (WGS) entry which is preliminary data.</text>
</comment>
<dbReference type="OrthoDB" id="6428749at2759"/>
<keyword evidence="2" id="KW-0378">Hydrolase</keyword>
<feature type="binding site" evidence="4">
    <location>
        <position position="208"/>
    </location>
    <ligand>
        <name>substrate</name>
    </ligand>
</feature>
<sequence length="540" mass="60202">MVEVWSKLVEEARERRERQIPEEYRIPQGLLPSPKTKDVSPFVAESGLMSEQELDITNTSLVDLITDISQKKWSALDVTKAYCKRAAYAQQLVNCLSEMMFDQAIQRAKELDEYYEREGKLFGPLHGVPVSIKDQHNIKGAVISVGYVKWSTDVSTFDASLVSLLRDLGAVIYCKTSVPLGMMSSETETRLWGRTTNPTNRDLGVGGSSGGEGALLQFGGSPIGIGSDIGGSIRFPCAFNGLYGLKGTSNRFPIAGTRSGLYGQAHISSIIGPMARDAESLEYFAKIVYNSNPTAYDMNCLPIPWREPQLPEKLSFGVLRYDGICRVTPPVQRALDMTIEAVKKAGHEVIEWEARNVSDMCHYIETFFAADGGKFIVENMDGEPPLENQKWLFEQFDDVPSSKIWEMQRGRAELCKQTIDQWKETSKQTFSGRQIDGIISPSAVVPSHPHQSPTYLGYTSYWNAVDFPCASFPVTTVNQDLDGKPADFTPTSDREKKMWDSYEVHECKDGFVGLQVICPKYEDERAIVLAKIVSKTLTLT</sequence>
<evidence type="ECO:0000256" key="2">
    <source>
        <dbReference type="ARBA" id="ARBA00022801"/>
    </source>
</evidence>